<name>A0ABT3J868_9RHOB</name>
<dbReference type="EMBL" id="JAPDOG010000027">
    <property type="protein sequence ID" value="MCW3783889.1"/>
    <property type="molecule type" value="Genomic_DNA"/>
</dbReference>
<proteinExistence type="predicted"/>
<organism evidence="1 2">
    <name type="scientific">Defluviimonas salinarum</name>
    <dbReference type="NCBI Taxonomy" id="2992147"/>
    <lineage>
        <taxon>Bacteria</taxon>
        <taxon>Pseudomonadati</taxon>
        <taxon>Pseudomonadota</taxon>
        <taxon>Alphaproteobacteria</taxon>
        <taxon>Rhodobacterales</taxon>
        <taxon>Paracoccaceae</taxon>
        <taxon>Albidovulum</taxon>
    </lineage>
</organism>
<accession>A0ABT3J868</accession>
<comment type="caution">
    <text evidence="1">The sequence shown here is derived from an EMBL/GenBank/DDBJ whole genome shotgun (WGS) entry which is preliminary data.</text>
</comment>
<sequence>MILQWECLHEEFAYRAPAPLFGSIRVERSSQGAEWSVTWSVPGYSDTLIEGSWPDADTAKRAAEEHVATAAYPLGTGEEVNLANLLIVQKGPIEFACRYRNWRGEVSTRRLRAIAVWHGSTDWHPTPGLMLKALDLDKGAERDFRLVDFDFGTVMPFAARDVSEAVMSHPEMLGHLREAKQLAGQGFDEVVSILLSHEADRPGADPARMDAAAARLEEAARIIRELRAGRTEADEAGL</sequence>
<protein>
    <submittedName>
        <fullName evidence="1">Uncharacterized protein</fullName>
    </submittedName>
</protein>
<evidence type="ECO:0000313" key="2">
    <source>
        <dbReference type="Proteomes" id="UP001207582"/>
    </source>
</evidence>
<evidence type="ECO:0000313" key="1">
    <source>
        <dbReference type="EMBL" id="MCW3783889.1"/>
    </source>
</evidence>
<gene>
    <name evidence="1" type="ORF">OM960_20355</name>
</gene>
<reference evidence="1 2" key="1">
    <citation type="submission" date="2022-10" db="EMBL/GenBank/DDBJ databases">
        <title>Defluviimonas sp. CAU 1641 isolated from mud.</title>
        <authorList>
            <person name="Kim W."/>
        </authorList>
    </citation>
    <scope>NUCLEOTIDE SEQUENCE [LARGE SCALE GENOMIC DNA]</scope>
    <source>
        <strain evidence="1 2">CAU 1641</strain>
    </source>
</reference>
<dbReference type="RefSeq" id="WP_264773268.1">
    <property type="nucleotide sequence ID" value="NZ_JAPDOG010000027.1"/>
</dbReference>
<keyword evidence="2" id="KW-1185">Reference proteome</keyword>
<dbReference type="Proteomes" id="UP001207582">
    <property type="component" value="Unassembled WGS sequence"/>
</dbReference>